<name>A7AVD2_BABBO</name>
<feature type="transmembrane region" description="Helical" evidence="1">
    <location>
        <begin position="21"/>
        <end position="44"/>
    </location>
</feature>
<dbReference type="RefSeq" id="XP_001609326.1">
    <property type="nucleotide sequence ID" value="XM_001609276.1"/>
</dbReference>
<proteinExistence type="predicted"/>
<dbReference type="EMBL" id="AAXT01000004">
    <property type="protein sequence ID" value="EDO05758.1"/>
    <property type="molecule type" value="Genomic_DNA"/>
</dbReference>
<dbReference type="AlphaFoldDB" id="A7AVD2"/>
<organism evidence="2 3">
    <name type="scientific">Babesia bovis</name>
    <dbReference type="NCBI Taxonomy" id="5865"/>
    <lineage>
        <taxon>Eukaryota</taxon>
        <taxon>Sar</taxon>
        <taxon>Alveolata</taxon>
        <taxon>Apicomplexa</taxon>
        <taxon>Aconoidasida</taxon>
        <taxon>Piroplasmida</taxon>
        <taxon>Babesiidae</taxon>
        <taxon>Babesia</taxon>
    </lineage>
</organism>
<reference evidence="3" key="3">
    <citation type="journal article" date="2021" name="Int. J. Parasitol.">
        <title>Comparative analysis of gene expression between Babesia bovis blood stages and kinetes allowed by improved genome annotation.</title>
        <authorList>
            <person name="Ueti M.W."/>
            <person name="Johnson W.C."/>
            <person name="Kappmeyer L.S."/>
            <person name="Herndon D.R."/>
            <person name="Mousel M.R."/>
            <person name="Reif K.E."/>
            <person name="Taus N.S."/>
            <person name="Ifeonu O.O."/>
            <person name="Silva J.C."/>
            <person name="Suarez C.E."/>
            <person name="Brayton K.A."/>
        </authorList>
    </citation>
    <scope>NUCLEOTIDE SEQUENCE [LARGE SCALE GENOMIC DNA]</scope>
</reference>
<reference evidence="2 3" key="1">
    <citation type="journal article" date="2007" name="PLoS Pathog.">
        <title>Genome sequence of Babesia bovis and comparative analysis of apicomplexan hemoprotozoa.</title>
        <authorList>
            <person name="Brayton K.A."/>
            <person name="Lau A.O.T."/>
            <person name="Herndon D.R."/>
            <person name="Hannick L."/>
            <person name="Kappmeyer L.S."/>
            <person name="Berens S.J."/>
            <person name="Bidwell S.L."/>
            <person name="Brown W.C."/>
            <person name="Crabtree J."/>
            <person name="Fadrosh D."/>
            <person name="Feldblum T."/>
            <person name="Forberger H.A."/>
            <person name="Haas B.J."/>
            <person name="Howell J.M."/>
            <person name="Khouri H."/>
            <person name="Koo H."/>
            <person name="Mann D.J."/>
            <person name="Norimine J."/>
            <person name="Paulsen I.T."/>
            <person name="Radune D."/>
            <person name="Ren Q."/>
            <person name="Smith R.K. Jr."/>
            <person name="Suarez C.E."/>
            <person name="White O."/>
            <person name="Wortman J.R."/>
            <person name="Knowles D.P. Jr."/>
            <person name="McElwain T.F."/>
            <person name="Nene V.M."/>
        </authorList>
    </citation>
    <scope>NUCLEOTIDE SEQUENCE [LARGE SCALE GENOMIC DNA]</scope>
    <source>
        <strain evidence="2">T2Bo</strain>
    </source>
</reference>
<reference evidence="3" key="2">
    <citation type="journal article" date="2020" name="Data Brief">
        <title>Transcriptome dataset of Babesia bovis life stages within vertebrate and invertebrate hosts.</title>
        <authorList>
            <person name="Ueti M.W."/>
            <person name="Johnson W.C."/>
            <person name="Kappmeyer L.S."/>
            <person name="Herndon D.R."/>
            <person name="Mousel M.R."/>
            <person name="Reif K.E."/>
            <person name="Taus N.S."/>
            <person name="Ifeonu O.O."/>
            <person name="Silva J.C."/>
            <person name="Suarez C.E."/>
            <person name="Brayton K.A."/>
        </authorList>
    </citation>
    <scope>NUCLEOTIDE SEQUENCE [LARGE SCALE GENOMIC DNA]</scope>
</reference>
<protein>
    <submittedName>
        <fullName evidence="2">Uncharacterized protein</fullName>
    </submittedName>
</protein>
<feature type="transmembrane region" description="Helical" evidence="1">
    <location>
        <begin position="50"/>
        <end position="72"/>
    </location>
</feature>
<dbReference type="VEuPathDB" id="PiroplasmaDB:BBOV_IV001610"/>
<dbReference type="Proteomes" id="UP000002173">
    <property type="component" value="Unassembled WGS sequence"/>
</dbReference>
<dbReference type="GeneID" id="5477545"/>
<keyword evidence="1" id="KW-0812">Transmembrane</keyword>
<keyword evidence="3" id="KW-1185">Reference proteome</keyword>
<sequence length="98" mass="10447">MTESKQSISLHEVHAVRLLGNFTGLMLTVPAGIALALPVVIQYFSPNRTLSTAITAIVATLSALGIAIRFGYIACYDDQGSGESQARYIMGDKTTKAE</sequence>
<keyword evidence="1" id="KW-0472">Membrane</keyword>
<evidence type="ECO:0000313" key="2">
    <source>
        <dbReference type="EMBL" id="EDO05758.1"/>
    </source>
</evidence>
<comment type="caution">
    <text evidence="2">The sequence shown here is derived from an EMBL/GenBank/DDBJ whole genome shotgun (WGS) entry which is preliminary data.</text>
</comment>
<accession>A7AVD2</accession>
<dbReference type="KEGG" id="bbo:BBOV_IV001610"/>
<dbReference type="InParanoid" id="A7AVD2"/>
<evidence type="ECO:0000256" key="1">
    <source>
        <dbReference type="SAM" id="Phobius"/>
    </source>
</evidence>
<evidence type="ECO:0000313" key="3">
    <source>
        <dbReference type="Proteomes" id="UP000002173"/>
    </source>
</evidence>
<keyword evidence="1" id="KW-1133">Transmembrane helix</keyword>
<gene>
    <name evidence="2" type="ORF">BBOV_IV001610</name>
</gene>